<dbReference type="InterPro" id="IPR051310">
    <property type="entry name" value="MCP_chemotaxis"/>
</dbReference>
<proteinExistence type="inferred from homology"/>
<dbReference type="EMBL" id="AP027151">
    <property type="protein sequence ID" value="BDV41713.1"/>
    <property type="molecule type" value="Genomic_DNA"/>
</dbReference>
<dbReference type="SMART" id="SM00304">
    <property type="entry name" value="HAMP"/>
    <property type="match status" value="2"/>
</dbReference>
<dbReference type="Pfam" id="PF00672">
    <property type="entry name" value="HAMP"/>
    <property type="match status" value="1"/>
</dbReference>
<evidence type="ECO:0000256" key="3">
    <source>
        <dbReference type="PROSITE-ProRule" id="PRU00284"/>
    </source>
</evidence>
<organism evidence="7 8">
    <name type="scientific">Geotalea uraniireducens</name>
    <dbReference type="NCBI Taxonomy" id="351604"/>
    <lineage>
        <taxon>Bacteria</taxon>
        <taxon>Pseudomonadati</taxon>
        <taxon>Thermodesulfobacteriota</taxon>
        <taxon>Desulfuromonadia</taxon>
        <taxon>Geobacterales</taxon>
        <taxon>Geobacteraceae</taxon>
        <taxon>Geotalea</taxon>
    </lineage>
</organism>
<dbReference type="CDD" id="cd06225">
    <property type="entry name" value="HAMP"/>
    <property type="match status" value="1"/>
</dbReference>
<dbReference type="RefSeq" id="WP_282001734.1">
    <property type="nucleotide sequence ID" value="NZ_AP027151.1"/>
</dbReference>
<reference evidence="7 8" key="1">
    <citation type="submission" date="2022-12" db="EMBL/GenBank/DDBJ databases">
        <title>Polyphasic characterization of Geotalea uranireducens NIT-SL11 newly isolated from a complex of sewage sludge and microbially reduced graphene oxide.</title>
        <authorList>
            <person name="Xie L."/>
            <person name="Yoshida N."/>
            <person name="Meng L."/>
        </authorList>
    </citation>
    <scope>NUCLEOTIDE SEQUENCE [LARGE SCALE GENOMIC DNA]</scope>
    <source>
        <strain evidence="7 8">NIT-SL11</strain>
    </source>
</reference>
<evidence type="ECO:0000313" key="7">
    <source>
        <dbReference type="EMBL" id="BDV41713.1"/>
    </source>
</evidence>
<dbReference type="Pfam" id="PF00015">
    <property type="entry name" value="MCPsignal"/>
    <property type="match status" value="1"/>
</dbReference>
<evidence type="ECO:0000313" key="8">
    <source>
        <dbReference type="Proteomes" id="UP001317705"/>
    </source>
</evidence>
<comment type="similarity">
    <text evidence="2">Belongs to the methyl-accepting chemotaxis (MCP) protein family.</text>
</comment>
<dbReference type="SMART" id="SM00283">
    <property type="entry name" value="MA"/>
    <property type="match status" value="1"/>
</dbReference>
<feature type="transmembrane region" description="Helical" evidence="4">
    <location>
        <begin position="12"/>
        <end position="33"/>
    </location>
</feature>
<dbReference type="InterPro" id="IPR003660">
    <property type="entry name" value="HAMP_dom"/>
</dbReference>
<keyword evidence="4" id="KW-0812">Transmembrane</keyword>
<evidence type="ECO:0000256" key="2">
    <source>
        <dbReference type="ARBA" id="ARBA00029447"/>
    </source>
</evidence>
<gene>
    <name evidence="7" type="primary">mcp64H-1</name>
    <name evidence="7" type="ORF">GURASL_06360</name>
</gene>
<feature type="domain" description="Methyl-accepting transducer" evidence="5">
    <location>
        <begin position="212"/>
        <end position="448"/>
    </location>
</feature>
<dbReference type="PANTHER" id="PTHR43531:SF11">
    <property type="entry name" value="METHYL-ACCEPTING CHEMOTAXIS PROTEIN 3"/>
    <property type="match status" value="1"/>
</dbReference>
<keyword evidence="8" id="KW-1185">Reference proteome</keyword>
<name>A0ABM8EIC6_9BACT</name>
<keyword evidence="1" id="KW-0145">Chemotaxis</keyword>
<feature type="domain" description="HAMP" evidence="6">
    <location>
        <begin position="71"/>
        <end position="123"/>
    </location>
</feature>
<dbReference type="Gene3D" id="1.10.287.950">
    <property type="entry name" value="Methyl-accepting chemotaxis protein"/>
    <property type="match status" value="3"/>
</dbReference>
<evidence type="ECO:0000256" key="1">
    <source>
        <dbReference type="ARBA" id="ARBA00022500"/>
    </source>
</evidence>
<keyword evidence="3" id="KW-0807">Transducer</keyword>
<dbReference type="Proteomes" id="UP001317705">
    <property type="component" value="Chromosome"/>
</dbReference>
<evidence type="ECO:0000259" key="5">
    <source>
        <dbReference type="PROSITE" id="PS50111"/>
    </source>
</evidence>
<keyword evidence="4" id="KW-0472">Membrane</keyword>
<protein>
    <submittedName>
        <fullName evidence="7">Methyl-accepting chemotaxis protein</fullName>
    </submittedName>
</protein>
<evidence type="ECO:0000259" key="6">
    <source>
        <dbReference type="PROSITE" id="PS50885"/>
    </source>
</evidence>
<keyword evidence="4" id="KW-1133">Transmembrane helix</keyword>
<accession>A0ABM8EIC6</accession>
<dbReference type="PANTHER" id="PTHR43531">
    <property type="entry name" value="PROTEIN ICFG"/>
    <property type="match status" value="1"/>
</dbReference>
<dbReference type="PROSITE" id="PS50111">
    <property type="entry name" value="CHEMOTAXIS_TRANSDUC_2"/>
    <property type="match status" value="1"/>
</dbReference>
<evidence type="ECO:0000256" key="4">
    <source>
        <dbReference type="SAM" id="Phobius"/>
    </source>
</evidence>
<dbReference type="InterPro" id="IPR004089">
    <property type="entry name" value="MCPsignal_dom"/>
</dbReference>
<sequence length="568" mass="60270">MAKNLGLGSKLIRVSLIIGTGIAAIGGFCSAMLGTVIGTEPTARGYLGVITGAQFLNAALFLFVLWMLASRKLVTRVNTLANAMDRGAEGDLTVTIESSSEDELGHLTDNLNAMFVRLAGAVNKVKGSVDELRSIAATVQDVADKGVATARIQAQAVQGTTDGMRDIDRSVNEVAEAVESLSRTASENAASIIQMSASIEEVAEHMEALARAVEDVSSSIVQMATAEKEIGRSVGTLRGDSARTASLVADMDIAIKQIEKSALETAAISEEVLRDAELGRESVESTISGIDEIRRSSHSVAETIETLSHRVGDINTIVSVINDIAEQTKLLALNASIIAAQAGEHGKGFAVVANEIKELARRTTSSTGEIGTIIMGLREETELAVKAIRQAEKRISEGEQLSYRSGEALHKIVDGVKMATSQAGEIARTTVEQAQGSEHMRQAMERVAEMVEQIVRATNEQANGTEMIMGAVARMKDLTGQVFASTHEQRTTSTIIVKSSEGITTMISNIRQACQVQTESSTKIIQAVENMENTTESNLETTHIMGEAVAGLAHQTDALSAAMGGFRV</sequence>
<dbReference type="SUPFAM" id="SSF58104">
    <property type="entry name" value="Methyl-accepting chemotaxis protein (MCP) signaling domain"/>
    <property type="match status" value="3"/>
</dbReference>
<feature type="transmembrane region" description="Helical" evidence="4">
    <location>
        <begin position="45"/>
        <end position="68"/>
    </location>
</feature>
<dbReference type="PROSITE" id="PS50885">
    <property type="entry name" value="HAMP"/>
    <property type="match status" value="1"/>
</dbReference>